<dbReference type="PANTHER" id="PTHR21310:SF15">
    <property type="entry name" value="AMINOGLYCOSIDE PHOSPHOTRANSFERASE DOMAIN-CONTAINING PROTEIN"/>
    <property type="match status" value="1"/>
</dbReference>
<dbReference type="Pfam" id="PF01636">
    <property type="entry name" value="APH"/>
    <property type="match status" value="1"/>
</dbReference>
<proteinExistence type="predicted"/>
<dbReference type="AlphaFoldDB" id="A0A1M4WUP5"/>
<dbReference type="GO" id="GO:0016740">
    <property type="term" value="F:transferase activity"/>
    <property type="evidence" value="ECO:0007669"/>
    <property type="project" value="UniProtKB-KW"/>
</dbReference>
<dbReference type="InterPro" id="IPR002575">
    <property type="entry name" value="Aminoglycoside_PTrfase"/>
</dbReference>
<sequence length="295" mass="33040">MISPDVGAAELMDTVAAAFPDLGGRPFHILGAGWDSVALEVDGRLVFKFPRHEAARAALIREASLLAEIRPRVTLAVPDIELVQSPRLFSRHQKIPGEHLFSEHYLRMNRARRADLARTLAQFLAETHALDPALMETAGGRPIKPWLEPEAILAGLETLPPDSPRDWALRTFEAWQALPPDPYGLIYGHFDGHGWNMAFDHARVRLNGIYDFADSGFGPLHQDFIYSSWISFHLTDRIVDAYEDLTGRSLDRRRITLTAIVLRITEFVELSRAHGTPELGRIVELANLAAEFPTL</sequence>
<gene>
    <name evidence="2" type="ORF">SAMN02745157_1074</name>
</gene>
<dbReference type="InterPro" id="IPR011009">
    <property type="entry name" value="Kinase-like_dom_sf"/>
</dbReference>
<dbReference type="Gene3D" id="3.90.1200.10">
    <property type="match status" value="1"/>
</dbReference>
<protein>
    <submittedName>
        <fullName evidence="2">Phosphotransferase enzyme family protein</fullName>
    </submittedName>
</protein>
<dbReference type="RefSeq" id="WP_073051691.1">
    <property type="nucleotide sequence ID" value="NZ_FQUP01000001.1"/>
</dbReference>
<dbReference type="STRING" id="1122133.SAMN02745157_1074"/>
<dbReference type="SUPFAM" id="SSF56112">
    <property type="entry name" value="Protein kinase-like (PK-like)"/>
    <property type="match status" value="1"/>
</dbReference>
<dbReference type="PANTHER" id="PTHR21310">
    <property type="entry name" value="AMINOGLYCOSIDE PHOSPHOTRANSFERASE-RELATED-RELATED"/>
    <property type="match status" value="1"/>
</dbReference>
<keyword evidence="2" id="KW-0808">Transferase</keyword>
<dbReference type="Proteomes" id="UP000184485">
    <property type="component" value="Unassembled WGS sequence"/>
</dbReference>
<dbReference type="OrthoDB" id="1550312at2"/>
<keyword evidence="3" id="KW-1185">Reference proteome</keyword>
<dbReference type="Gene3D" id="3.30.200.20">
    <property type="entry name" value="Phosphorylase Kinase, domain 1"/>
    <property type="match status" value="1"/>
</dbReference>
<name>A0A1M4WUP5_9HYPH</name>
<evidence type="ECO:0000313" key="2">
    <source>
        <dbReference type="EMBL" id="SHE84918.1"/>
    </source>
</evidence>
<organism evidence="2 3">
    <name type="scientific">Kaistia soli DSM 19436</name>
    <dbReference type="NCBI Taxonomy" id="1122133"/>
    <lineage>
        <taxon>Bacteria</taxon>
        <taxon>Pseudomonadati</taxon>
        <taxon>Pseudomonadota</taxon>
        <taxon>Alphaproteobacteria</taxon>
        <taxon>Hyphomicrobiales</taxon>
        <taxon>Kaistiaceae</taxon>
        <taxon>Kaistia</taxon>
    </lineage>
</organism>
<dbReference type="InterPro" id="IPR051678">
    <property type="entry name" value="AGP_Transferase"/>
</dbReference>
<dbReference type="EMBL" id="FQUP01000001">
    <property type="protein sequence ID" value="SHE84918.1"/>
    <property type="molecule type" value="Genomic_DNA"/>
</dbReference>
<evidence type="ECO:0000259" key="1">
    <source>
        <dbReference type="Pfam" id="PF01636"/>
    </source>
</evidence>
<accession>A0A1M4WUP5</accession>
<feature type="domain" description="Aminoglycoside phosphotransferase" evidence="1">
    <location>
        <begin position="30"/>
        <end position="253"/>
    </location>
</feature>
<reference evidence="2 3" key="1">
    <citation type="submission" date="2016-11" db="EMBL/GenBank/DDBJ databases">
        <authorList>
            <person name="Jaros S."/>
            <person name="Januszkiewicz K."/>
            <person name="Wedrychowicz H."/>
        </authorList>
    </citation>
    <scope>NUCLEOTIDE SEQUENCE [LARGE SCALE GENOMIC DNA]</scope>
    <source>
        <strain evidence="2 3">DSM 19436</strain>
    </source>
</reference>
<evidence type="ECO:0000313" key="3">
    <source>
        <dbReference type="Proteomes" id="UP000184485"/>
    </source>
</evidence>